<dbReference type="Proteomes" id="UP000192501">
    <property type="component" value="Unassembled WGS sequence"/>
</dbReference>
<gene>
    <name evidence="2" type="primary">TCB1</name>
    <name evidence="2" type="ORF">A0H76_2440</name>
</gene>
<dbReference type="AlphaFoldDB" id="A0A1X0QFN5"/>
<dbReference type="EMBL" id="LTAI01000658">
    <property type="protein sequence ID" value="ORD98464.1"/>
    <property type="molecule type" value="Genomic_DNA"/>
</dbReference>
<comment type="caution">
    <text evidence="2">The sequence shown here is derived from an EMBL/GenBank/DDBJ whole genome shotgun (WGS) entry which is preliminary data.</text>
</comment>
<evidence type="ECO:0000259" key="1">
    <source>
        <dbReference type="Pfam" id="PF13358"/>
    </source>
</evidence>
<dbReference type="VEuPathDB" id="MicrosporidiaDB:A0H76_2440"/>
<evidence type="ECO:0000313" key="3">
    <source>
        <dbReference type="Proteomes" id="UP000192501"/>
    </source>
</evidence>
<feature type="domain" description="Tc1-like transposase DDE" evidence="1">
    <location>
        <begin position="14"/>
        <end position="86"/>
    </location>
</feature>
<evidence type="ECO:0000313" key="2">
    <source>
        <dbReference type="EMBL" id="ORD98464.1"/>
    </source>
</evidence>
<dbReference type="InterPro" id="IPR036397">
    <property type="entry name" value="RNaseH_sf"/>
</dbReference>
<dbReference type="Pfam" id="PF13358">
    <property type="entry name" value="DDE_3"/>
    <property type="match status" value="1"/>
</dbReference>
<dbReference type="GO" id="GO:0003676">
    <property type="term" value="F:nucleic acid binding"/>
    <property type="evidence" value="ECO:0007669"/>
    <property type="project" value="InterPro"/>
</dbReference>
<sequence>MTGAAYKQILAKNLRQSANEMGIDSFIFMHDNDPKHTSGVVKDWIDAKEIDILPWPPQSPDLNPIEHIRAYIKKELCKKGKLKKQELKKEILRIWNSITPKMVQPYIMSFNKRVLAIYNAKGKHVDY</sequence>
<dbReference type="InterPro" id="IPR038717">
    <property type="entry name" value="Tc1-like_DDE_dom"/>
</dbReference>
<proteinExistence type="predicted"/>
<protein>
    <submittedName>
        <fullName evidence="2">TCB1</fullName>
    </submittedName>
</protein>
<accession>A0A1X0QFN5</accession>
<dbReference type="Gene3D" id="3.30.420.10">
    <property type="entry name" value="Ribonuclease H-like superfamily/Ribonuclease H"/>
    <property type="match status" value="1"/>
</dbReference>
<name>A0A1X0QFN5_9MICR</name>
<reference evidence="2 3" key="1">
    <citation type="journal article" date="2017" name="Environ. Microbiol.">
        <title>Decay of the glycolytic pathway and adaptation to intranuclear parasitism within Enterocytozoonidae microsporidia.</title>
        <authorList>
            <person name="Wiredu Boakye D."/>
            <person name="Jaroenlak P."/>
            <person name="Prachumwat A."/>
            <person name="Williams T.A."/>
            <person name="Bateman K.S."/>
            <person name="Itsathitphaisarn O."/>
            <person name="Sritunyalucksana K."/>
            <person name="Paszkiewicz K.H."/>
            <person name="Moore K.A."/>
            <person name="Stentiford G.D."/>
            <person name="Williams B.A."/>
        </authorList>
    </citation>
    <scope>NUCLEOTIDE SEQUENCE [LARGE SCALE GENOMIC DNA]</scope>
    <source>
        <strain evidence="3">canceri</strain>
    </source>
</reference>
<organism evidence="2 3">
    <name type="scientific">Hepatospora eriocheir</name>
    <dbReference type="NCBI Taxonomy" id="1081669"/>
    <lineage>
        <taxon>Eukaryota</taxon>
        <taxon>Fungi</taxon>
        <taxon>Fungi incertae sedis</taxon>
        <taxon>Microsporidia</taxon>
        <taxon>Hepatosporidae</taxon>
        <taxon>Hepatospora</taxon>
    </lineage>
</organism>
<dbReference type="VEuPathDB" id="MicrosporidiaDB:HERIO_2529"/>